<dbReference type="Proteomes" id="UP001648503">
    <property type="component" value="Unassembled WGS sequence"/>
</dbReference>
<feature type="signal peptide" evidence="1">
    <location>
        <begin position="1"/>
        <end position="18"/>
    </location>
</feature>
<gene>
    <name evidence="2" type="ORF">BASA50_006186</name>
</gene>
<evidence type="ECO:0000313" key="2">
    <source>
        <dbReference type="EMBL" id="KAH6594924.1"/>
    </source>
</evidence>
<organism evidence="2 3">
    <name type="scientific">Batrachochytrium salamandrivorans</name>
    <dbReference type="NCBI Taxonomy" id="1357716"/>
    <lineage>
        <taxon>Eukaryota</taxon>
        <taxon>Fungi</taxon>
        <taxon>Fungi incertae sedis</taxon>
        <taxon>Chytridiomycota</taxon>
        <taxon>Chytridiomycota incertae sedis</taxon>
        <taxon>Chytridiomycetes</taxon>
        <taxon>Rhizophydiales</taxon>
        <taxon>Rhizophydiales incertae sedis</taxon>
        <taxon>Batrachochytrium</taxon>
    </lineage>
</organism>
<dbReference type="EMBL" id="JAFCIX010000325">
    <property type="protein sequence ID" value="KAH6594924.1"/>
    <property type="molecule type" value="Genomic_DNA"/>
</dbReference>
<accession>A0ABQ8FAJ5</accession>
<keyword evidence="1" id="KW-0732">Signal</keyword>
<comment type="caution">
    <text evidence="2">The sequence shown here is derived from an EMBL/GenBank/DDBJ whole genome shotgun (WGS) entry which is preliminary data.</text>
</comment>
<protein>
    <submittedName>
        <fullName evidence="2">Uncharacterized protein</fullName>
    </submittedName>
</protein>
<reference evidence="2 3" key="1">
    <citation type="submission" date="2021-02" db="EMBL/GenBank/DDBJ databases">
        <title>Variation within the Batrachochytrium salamandrivorans European outbreak.</title>
        <authorList>
            <person name="Kelly M."/>
            <person name="Pasmans F."/>
            <person name="Shea T.P."/>
            <person name="Munoz J.F."/>
            <person name="Carranza S."/>
            <person name="Cuomo C.A."/>
            <person name="Martel A."/>
        </authorList>
    </citation>
    <scope>NUCLEOTIDE SEQUENCE [LARGE SCALE GENOMIC DNA]</scope>
    <source>
        <strain evidence="2 3">AMFP18/2</strain>
    </source>
</reference>
<feature type="chain" id="PRO_5045592645" evidence="1">
    <location>
        <begin position="19"/>
        <end position="292"/>
    </location>
</feature>
<sequence>MQFFYLLPFVVVASYAAALPQPAGLSEQYSNSVDITLASILKARSYQPVLDTREDSATLMSLERRAGSAEPPEGKFLFGTSPLSRLSPEEAGKLIYSLFEKDAFSFENIASTIDNVGDGIAELSGNGEKVKTKIGGTAGDLLSLYLRRNTYVTLSLTVSAPSGLNATISFLQSTETPAEYSKDLSAFTGTFIGSMIEADKKEKESDDSIVNILKDTGAVLWDVEEAVKSLLEAVDILVKFFGAIRTLMSKSESGRTIYDDISNMMESIAKFTEEQERLHDEIITALEDESFQ</sequence>
<keyword evidence="3" id="KW-1185">Reference proteome</keyword>
<proteinExistence type="predicted"/>
<name>A0ABQ8FAJ5_9FUNG</name>
<evidence type="ECO:0000313" key="3">
    <source>
        <dbReference type="Proteomes" id="UP001648503"/>
    </source>
</evidence>
<evidence type="ECO:0000256" key="1">
    <source>
        <dbReference type="SAM" id="SignalP"/>
    </source>
</evidence>